<reference evidence="1" key="2">
    <citation type="submission" date="2025-08" db="UniProtKB">
        <authorList>
            <consortium name="Ensembl"/>
        </authorList>
    </citation>
    <scope>IDENTIFICATION</scope>
</reference>
<keyword evidence="2" id="KW-1185">Reference proteome</keyword>
<name>A0A4W5LBC7_9TELE</name>
<dbReference type="Ensembl" id="ENSHHUT00000023977.1">
    <property type="protein sequence ID" value="ENSHHUP00000023109.1"/>
    <property type="gene ID" value="ENSHHUG00000014490.1"/>
</dbReference>
<accession>A0A4W5LBC7</accession>
<reference evidence="2" key="1">
    <citation type="submission" date="2018-06" db="EMBL/GenBank/DDBJ databases">
        <title>Genome assembly of Danube salmon.</title>
        <authorList>
            <person name="Macqueen D.J."/>
            <person name="Gundappa M.K."/>
        </authorList>
    </citation>
    <scope>NUCLEOTIDE SEQUENCE [LARGE SCALE GENOMIC DNA]</scope>
</reference>
<dbReference type="GeneTree" id="ENSGT00940000165249"/>
<evidence type="ECO:0000313" key="2">
    <source>
        <dbReference type="Proteomes" id="UP000314982"/>
    </source>
</evidence>
<proteinExistence type="predicted"/>
<organism evidence="1 2">
    <name type="scientific">Hucho hucho</name>
    <name type="common">huchen</name>
    <dbReference type="NCBI Taxonomy" id="62062"/>
    <lineage>
        <taxon>Eukaryota</taxon>
        <taxon>Metazoa</taxon>
        <taxon>Chordata</taxon>
        <taxon>Craniata</taxon>
        <taxon>Vertebrata</taxon>
        <taxon>Euteleostomi</taxon>
        <taxon>Actinopterygii</taxon>
        <taxon>Neopterygii</taxon>
        <taxon>Teleostei</taxon>
        <taxon>Protacanthopterygii</taxon>
        <taxon>Salmoniformes</taxon>
        <taxon>Salmonidae</taxon>
        <taxon>Salmoninae</taxon>
        <taxon>Hucho</taxon>
    </lineage>
</organism>
<sequence>MELNSVLLTAGGSIGFFKLVNCGVRKLPIPVSACRNAWKWRNICTSFTHSLMTGIWAVLCFFVHPQMAEDLIGTHSVFSHALVSVSIGECVWMGRGKGKGYVSCPHIVLRSWFRMKRNQAQEVFSRVRNTLLVTSPNNNTGDN</sequence>
<dbReference type="AlphaFoldDB" id="A0A4W5LBC7"/>
<dbReference type="Proteomes" id="UP000314982">
    <property type="component" value="Unassembled WGS sequence"/>
</dbReference>
<evidence type="ECO:0000313" key="1">
    <source>
        <dbReference type="Ensembl" id="ENSHHUP00000023109.1"/>
    </source>
</evidence>
<reference evidence="1" key="3">
    <citation type="submission" date="2025-09" db="UniProtKB">
        <authorList>
            <consortium name="Ensembl"/>
        </authorList>
    </citation>
    <scope>IDENTIFICATION</scope>
</reference>
<protein>
    <submittedName>
        <fullName evidence="1">Uncharacterized protein</fullName>
    </submittedName>
</protein>